<feature type="domain" description="Polymerase/histidinol phosphatase N-terminal" evidence="1">
    <location>
        <begin position="3"/>
        <end position="71"/>
    </location>
</feature>
<gene>
    <name evidence="2" type="ORF">GF339_22380</name>
</gene>
<organism evidence="2 3">
    <name type="scientific">candidate division KSB3 bacterium</name>
    <dbReference type="NCBI Taxonomy" id="2044937"/>
    <lineage>
        <taxon>Bacteria</taxon>
        <taxon>candidate division KSB3</taxon>
    </lineage>
</organism>
<dbReference type="PANTHER" id="PTHR42924:SF3">
    <property type="entry name" value="POLYMERASE_HISTIDINOL PHOSPHATASE N-TERMINAL DOMAIN-CONTAINING PROTEIN"/>
    <property type="match status" value="1"/>
</dbReference>
<dbReference type="SUPFAM" id="SSF89550">
    <property type="entry name" value="PHP domain-like"/>
    <property type="match status" value="1"/>
</dbReference>
<dbReference type="EMBL" id="WJJP01000724">
    <property type="protein sequence ID" value="MBD3327350.1"/>
    <property type="molecule type" value="Genomic_DNA"/>
</dbReference>
<dbReference type="InterPro" id="IPR016195">
    <property type="entry name" value="Pol/histidinol_Pase-like"/>
</dbReference>
<dbReference type="InterPro" id="IPR004013">
    <property type="entry name" value="PHP_dom"/>
</dbReference>
<dbReference type="Pfam" id="PF13263">
    <property type="entry name" value="PHP_C"/>
    <property type="match status" value="1"/>
</dbReference>
<dbReference type="SMART" id="SM00481">
    <property type="entry name" value="POLIIIAc"/>
    <property type="match status" value="1"/>
</dbReference>
<evidence type="ECO:0000313" key="3">
    <source>
        <dbReference type="Proteomes" id="UP000649604"/>
    </source>
</evidence>
<evidence type="ECO:0000313" key="2">
    <source>
        <dbReference type="EMBL" id="MBD3327350.1"/>
    </source>
</evidence>
<dbReference type="Gene3D" id="3.20.20.140">
    <property type="entry name" value="Metal-dependent hydrolases"/>
    <property type="match status" value="1"/>
</dbReference>
<comment type="caution">
    <text evidence="2">The sequence shown here is derived from an EMBL/GenBank/DDBJ whole genome shotgun (WGS) entry which is preliminary data.</text>
</comment>
<dbReference type="GO" id="GO:0035312">
    <property type="term" value="F:5'-3' DNA exonuclease activity"/>
    <property type="evidence" value="ECO:0007669"/>
    <property type="project" value="TreeGrafter"/>
</dbReference>
<reference evidence="2" key="1">
    <citation type="submission" date="2019-11" db="EMBL/GenBank/DDBJ databases">
        <title>Microbial mats filling the niche in hypersaline microbial mats.</title>
        <authorList>
            <person name="Wong H.L."/>
            <person name="Macleod F.I."/>
            <person name="White R.A. III"/>
            <person name="Burns B.P."/>
        </authorList>
    </citation>
    <scope>NUCLEOTIDE SEQUENCE</scope>
    <source>
        <strain evidence="2">Rbin_158</strain>
    </source>
</reference>
<proteinExistence type="predicted"/>
<dbReference type="PANTHER" id="PTHR42924">
    <property type="entry name" value="EXONUCLEASE"/>
    <property type="match status" value="1"/>
</dbReference>
<dbReference type="CDD" id="cd07432">
    <property type="entry name" value="PHP_HisPPase"/>
    <property type="match status" value="1"/>
</dbReference>
<protein>
    <recommendedName>
        <fullName evidence="1">Polymerase/histidinol phosphatase N-terminal domain-containing protein</fullName>
    </recommendedName>
</protein>
<sequence>MKIDLHVHTREHSFCGRSTAEEQVRAAVEAGLDALVFTNHNRLVPQPRLEDLNEKYAPFQVFGGIEVDINDEHILVIGIHDTALESRRWSYPDLHRFVLETNGFLALAHPFRFTPTISVALEQFPPDAVEAYSNNISPRTEQRIHHLARQLDVPVLSNSDAHHRTELGKYYNQFQPMASEERDVIDHLKTGPFTPVFPA</sequence>
<dbReference type="GO" id="GO:0004534">
    <property type="term" value="F:5'-3' RNA exonuclease activity"/>
    <property type="evidence" value="ECO:0007669"/>
    <property type="project" value="TreeGrafter"/>
</dbReference>
<dbReference type="InterPro" id="IPR052018">
    <property type="entry name" value="PHP_domain"/>
</dbReference>
<dbReference type="InterPro" id="IPR003141">
    <property type="entry name" value="Pol/His_phosphatase_N"/>
</dbReference>
<dbReference type="Proteomes" id="UP000649604">
    <property type="component" value="Unassembled WGS sequence"/>
</dbReference>
<evidence type="ECO:0000259" key="1">
    <source>
        <dbReference type="SMART" id="SM00481"/>
    </source>
</evidence>
<dbReference type="AlphaFoldDB" id="A0A9D5K0E7"/>
<name>A0A9D5K0E7_9BACT</name>
<accession>A0A9D5K0E7</accession>
<dbReference type="Pfam" id="PF02811">
    <property type="entry name" value="PHP"/>
    <property type="match status" value="1"/>
</dbReference>